<dbReference type="OrthoDB" id="5189995at2"/>
<accession>Q1AXE3</accession>
<dbReference type="GO" id="GO:0005886">
    <property type="term" value="C:plasma membrane"/>
    <property type="evidence" value="ECO:0007669"/>
    <property type="project" value="UniProtKB-SubCell"/>
</dbReference>
<evidence type="ECO:0000256" key="6">
    <source>
        <dbReference type="RuleBase" id="RU363041"/>
    </source>
</evidence>
<feature type="transmembrane region" description="Helical" evidence="6">
    <location>
        <begin position="109"/>
        <end position="130"/>
    </location>
</feature>
<evidence type="ECO:0000313" key="7">
    <source>
        <dbReference type="EMBL" id="ABG03935.1"/>
    </source>
</evidence>
<dbReference type="PANTHER" id="PTHR43701">
    <property type="entry name" value="MEMBRANE TRANSPORTER PROTEIN MJ0441-RELATED"/>
    <property type="match status" value="1"/>
</dbReference>
<feature type="transmembrane region" description="Helical" evidence="6">
    <location>
        <begin position="75"/>
        <end position="97"/>
    </location>
</feature>
<protein>
    <recommendedName>
        <fullName evidence="6">Probable membrane transporter protein</fullName>
    </recommendedName>
</protein>
<comment type="subcellular location">
    <subcellularLocation>
        <location evidence="6">Cell membrane</location>
        <topology evidence="6">Multi-pass membrane protein</topology>
    </subcellularLocation>
    <subcellularLocation>
        <location evidence="1">Membrane</location>
        <topology evidence="1">Multi-pass membrane protein</topology>
    </subcellularLocation>
</comment>
<dbReference type="Proteomes" id="UP000006637">
    <property type="component" value="Chromosome"/>
</dbReference>
<comment type="similarity">
    <text evidence="2 6">Belongs to the 4-toluene sulfonate uptake permease (TSUP) (TC 2.A.102) family.</text>
</comment>
<keyword evidence="8" id="KW-1185">Reference proteome</keyword>
<organism evidence="7 8">
    <name type="scientific">Rubrobacter xylanophilus (strain DSM 9941 / JCM 11954 / NBRC 16129 / PRD-1)</name>
    <dbReference type="NCBI Taxonomy" id="266117"/>
    <lineage>
        <taxon>Bacteria</taxon>
        <taxon>Bacillati</taxon>
        <taxon>Actinomycetota</taxon>
        <taxon>Rubrobacteria</taxon>
        <taxon>Rubrobacterales</taxon>
        <taxon>Rubrobacteraceae</taxon>
        <taxon>Rubrobacter</taxon>
    </lineage>
</organism>
<evidence type="ECO:0000256" key="1">
    <source>
        <dbReference type="ARBA" id="ARBA00004141"/>
    </source>
</evidence>
<evidence type="ECO:0000256" key="5">
    <source>
        <dbReference type="ARBA" id="ARBA00023136"/>
    </source>
</evidence>
<feature type="transmembrane region" description="Helical" evidence="6">
    <location>
        <begin position="34"/>
        <end position="54"/>
    </location>
</feature>
<sequence length="269" mass="28298">MSLLSEHAATLFGLLVGFLVGLTGVGGGSLMTPFLMTAVGVPAPTAIGTDMIYATVTKLTGSLQHYRQRSVNLEVALFLGMGSIPASLLGVQTLEWIEGSFDPGRVREIMVTVIAATLVLVGSSLVFRVFMPENWRLRKDGKVWDGKGPMSRRRRAYTVLFGAFGGYLVGLTSIGSGSVMAIILLLLYPLSPAVIVGTDITHATVLSLVTGLSHMAHGNVDFSLVGALLVGGIPGVIVGSVAARWLPGRPLRLILALTLIFVGARMLLG</sequence>
<dbReference type="AlphaFoldDB" id="Q1AXE3"/>
<keyword evidence="4 6" id="KW-1133">Transmembrane helix</keyword>
<evidence type="ECO:0000256" key="3">
    <source>
        <dbReference type="ARBA" id="ARBA00022692"/>
    </source>
</evidence>
<dbReference type="RefSeq" id="WP_011563953.1">
    <property type="nucleotide sequence ID" value="NC_008148.1"/>
</dbReference>
<keyword evidence="3 6" id="KW-0812">Transmembrane</keyword>
<dbReference type="Pfam" id="PF01925">
    <property type="entry name" value="TauE"/>
    <property type="match status" value="1"/>
</dbReference>
<feature type="transmembrane region" description="Helical" evidence="6">
    <location>
        <begin position="157"/>
        <end position="187"/>
    </location>
</feature>
<dbReference type="STRING" id="266117.Rxyl_0968"/>
<gene>
    <name evidence="7" type="ordered locus">Rxyl_0968</name>
</gene>
<dbReference type="InterPro" id="IPR051598">
    <property type="entry name" value="TSUP/Inactive_protease-like"/>
</dbReference>
<evidence type="ECO:0000256" key="2">
    <source>
        <dbReference type="ARBA" id="ARBA00009142"/>
    </source>
</evidence>
<dbReference type="KEGG" id="rxy:Rxyl_0968"/>
<dbReference type="PhylomeDB" id="Q1AXE3"/>
<dbReference type="PANTHER" id="PTHR43701:SF2">
    <property type="entry name" value="MEMBRANE TRANSPORTER PROTEIN YJNA-RELATED"/>
    <property type="match status" value="1"/>
</dbReference>
<feature type="transmembrane region" description="Helical" evidence="6">
    <location>
        <begin position="251"/>
        <end position="268"/>
    </location>
</feature>
<evidence type="ECO:0000313" key="8">
    <source>
        <dbReference type="Proteomes" id="UP000006637"/>
    </source>
</evidence>
<dbReference type="HOGENOM" id="CLU_045498_1_0_11"/>
<proteinExistence type="inferred from homology"/>
<dbReference type="InterPro" id="IPR002781">
    <property type="entry name" value="TM_pro_TauE-like"/>
</dbReference>
<reference evidence="7 8" key="1">
    <citation type="submission" date="2006-06" db="EMBL/GenBank/DDBJ databases">
        <title>Complete sequence of Rubrobacter xylanophilus DSM 9941.</title>
        <authorList>
            <consortium name="US DOE Joint Genome Institute"/>
            <person name="Copeland A."/>
            <person name="Lucas S."/>
            <person name="Lapidus A."/>
            <person name="Barry K."/>
            <person name="Detter J.C."/>
            <person name="Glavina del Rio T."/>
            <person name="Hammon N."/>
            <person name="Israni S."/>
            <person name="Dalin E."/>
            <person name="Tice H."/>
            <person name="Pitluck S."/>
            <person name="Munk A.C."/>
            <person name="Brettin T."/>
            <person name="Bruce D."/>
            <person name="Han C."/>
            <person name="Tapia R."/>
            <person name="Gilna P."/>
            <person name="Schmutz J."/>
            <person name="Larimer F."/>
            <person name="Land M."/>
            <person name="Hauser L."/>
            <person name="Kyrpides N."/>
            <person name="Lykidis A."/>
            <person name="da Costa M.S."/>
            <person name="Rainey F.A."/>
            <person name="Empadinhas N."/>
            <person name="Jolivet E."/>
            <person name="Battista J.R."/>
            <person name="Richardson P."/>
        </authorList>
    </citation>
    <scope>NUCLEOTIDE SEQUENCE [LARGE SCALE GENOMIC DNA]</scope>
    <source>
        <strain evidence="8">DSM 9941 / NBRC 16129 / PRD-1</strain>
    </source>
</reference>
<dbReference type="EMBL" id="CP000386">
    <property type="protein sequence ID" value="ABG03935.1"/>
    <property type="molecule type" value="Genomic_DNA"/>
</dbReference>
<dbReference type="eggNOG" id="COG0730">
    <property type="taxonomic scope" value="Bacteria"/>
</dbReference>
<evidence type="ECO:0000256" key="4">
    <source>
        <dbReference type="ARBA" id="ARBA00022989"/>
    </source>
</evidence>
<keyword evidence="6" id="KW-1003">Cell membrane</keyword>
<keyword evidence="5 6" id="KW-0472">Membrane</keyword>
<feature type="transmembrane region" description="Helical" evidence="6">
    <location>
        <begin position="224"/>
        <end position="245"/>
    </location>
</feature>
<name>Q1AXE3_RUBXD</name>